<dbReference type="Proteomes" id="UP000730591">
    <property type="component" value="Unassembled WGS sequence"/>
</dbReference>
<sequence length="97" mass="10226">MCRTGCPTQDHRTWGECARAANLRVAYCGIGGGDATEQKKWDQELAMYRSARAQGIQPDGTKAHQIEAALRASDAAGAAYGRDFSAAAPLPAGVEAM</sequence>
<gene>
    <name evidence="1" type="ORF">HCJ93_08335</name>
</gene>
<reference evidence="1 2" key="1">
    <citation type="submission" date="2020-03" db="EMBL/GenBank/DDBJ databases">
        <title>WGS of actinomycetes isolated from Thailand.</title>
        <authorList>
            <person name="Thawai C."/>
        </authorList>
    </citation>
    <scope>NUCLEOTIDE SEQUENCE [LARGE SCALE GENOMIC DNA]</scope>
    <source>
        <strain evidence="1 2">SBST2-5</strain>
    </source>
</reference>
<evidence type="ECO:0000313" key="2">
    <source>
        <dbReference type="Proteomes" id="UP000730591"/>
    </source>
</evidence>
<accession>A0ABX1A645</accession>
<evidence type="ECO:0000313" key="1">
    <source>
        <dbReference type="EMBL" id="NJP50079.1"/>
    </source>
</evidence>
<dbReference type="EMBL" id="JAATEM010000008">
    <property type="protein sequence ID" value="NJP50079.1"/>
    <property type="molecule type" value="Genomic_DNA"/>
</dbReference>
<protein>
    <submittedName>
        <fullName evidence="1">Uncharacterized protein</fullName>
    </submittedName>
</protein>
<comment type="caution">
    <text evidence="1">The sequence shown here is derived from an EMBL/GenBank/DDBJ whole genome shotgun (WGS) entry which is preliminary data.</text>
</comment>
<proteinExistence type="predicted"/>
<organism evidence="1 2">
    <name type="scientific">Streptomyces composti</name>
    <dbReference type="NCBI Taxonomy" id="2720025"/>
    <lineage>
        <taxon>Bacteria</taxon>
        <taxon>Bacillati</taxon>
        <taxon>Actinomycetota</taxon>
        <taxon>Actinomycetes</taxon>
        <taxon>Kitasatosporales</taxon>
        <taxon>Streptomycetaceae</taxon>
        <taxon>Streptomyces</taxon>
    </lineage>
</organism>
<keyword evidence="2" id="KW-1185">Reference proteome</keyword>
<dbReference type="RefSeq" id="WP_167992560.1">
    <property type="nucleotide sequence ID" value="NZ_JAATEM010000008.1"/>
</dbReference>
<name>A0ABX1A645_9ACTN</name>